<organism evidence="2 3">
    <name type="scientific">Euroglyphus maynei</name>
    <name type="common">Mayne's house dust mite</name>
    <dbReference type="NCBI Taxonomy" id="6958"/>
    <lineage>
        <taxon>Eukaryota</taxon>
        <taxon>Metazoa</taxon>
        <taxon>Ecdysozoa</taxon>
        <taxon>Arthropoda</taxon>
        <taxon>Chelicerata</taxon>
        <taxon>Arachnida</taxon>
        <taxon>Acari</taxon>
        <taxon>Acariformes</taxon>
        <taxon>Sarcoptiformes</taxon>
        <taxon>Astigmata</taxon>
        <taxon>Psoroptidia</taxon>
        <taxon>Analgoidea</taxon>
        <taxon>Pyroglyphidae</taxon>
        <taxon>Pyroglyphinae</taxon>
        <taxon>Euroglyphus</taxon>
    </lineage>
</organism>
<dbReference type="Proteomes" id="UP000194236">
    <property type="component" value="Unassembled WGS sequence"/>
</dbReference>
<feature type="region of interest" description="Disordered" evidence="1">
    <location>
        <begin position="1"/>
        <end position="37"/>
    </location>
</feature>
<dbReference type="AlphaFoldDB" id="A0A1Y3B6Z5"/>
<feature type="compositionally biased region" description="Low complexity" evidence="1">
    <location>
        <begin position="17"/>
        <end position="37"/>
    </location>
</feature>
<evidence type="ECO:0000313" key="2">
    <source>
        <dbReference type="EMBL" id="OTF75834.1"/>
    </source>
</evidence>
<comment type="caution">
    <text evidence="2">The sequence shown here is derived from an EMBL/GenBank/DDBJ whole genome shotgun (WGS) entry which is preliminary data.</text>
</comment>
<protein>
    <submittedName>
        <fullName evidence="2">Uncharacterized protein</fullName>
    </submittedName>
</protein>
<dbReference type="EMBL" id="MUJZ01040133">
    <property type="protein sequence ID" value="OTF75834.1"/>
    <property type="molecule type" value="Genomic_DNA"/>
</dbReference>
<name>A0A1Y3B6Z5_EURMA</name>
<evidence type="ECO:0000313" key="3">
    <source>
        <dbReference type="Proteomes" id="UP000194236"/>
    </source>
</evidence>
<sequence>MVSRSICEGRSGERNRSAASSPERSSALSRPAVSTIT</sequence>
<evidence type="ECO:0000256" key="1">
    <source>
        <dbReference type="SAM" id="MobiDB-lite"/>
    </source>
</evidence>
<keyword evidence="3" id="KW-1185">Reference proteome</keyword>
<gene>
    <name evidence="2" type="ORF">BLA29_015536</name>
</gene>
<proteinExistence type="predicted"/>
<accession>A0A1Y3B6Z5</accession>
<reference evidence="2 3" key="1">
    <citation type="submission" date="2017-03" db="EMBL/GenBank/DDBJ databases">
        <title>Genome Survey of Euroglyphus maynei.</title>
        <authorList>
            <person name="Arlian L.G."/>
            <person name="Morgan M.S."/>
            <person name="Rider S.D."/>
        </authorList>
    </citation>
    <scope>NUCLEOTIDE SEQUENCE [LARGE SCALE GENOMIC DNA]</scope>
    <source>
        <strain evidence="2">Arlian Lab</strain>
        <tissue evidence="2">Whole body</tissue>
    </source>
</reference>